<keyword evidence="3" id="KW-1185">Reference proteome</keyword>
<dbReference type="Proteomes" id="UP000317043">
    <property type="component" value="Unassembled WGS sequence"/>
</dbReference>
<accession>A0A543AYE6</accession>
<dbReference type="OrthoDB" id="4301277at2"/>
<evidence type="ECO:0000313" key="3">
    <source>
        <dbReference type="Proteomes" id="UP000317043"/>
    </source>
</evidence>
<feature type="domain" description="DUF397" evidence="1">
    <location>
        <begin position="10"/>
        <end position="67"/>
    </location>
</feature>
<proteinExistence type="predicted"/>
<protein>
    <submittedName>
        <fullName evidence="2">Uncharacterized protein DUF397</fullName>
    </submittedName>
</protein>
<reference evidence="2 3" key="1">
    <citation type="submission" date="2019-06" db="EMBL/GenBank/DDBJ databases">
        <title>Sequencing the genomes of 1000 actinobacteria strains.</title>
        <authorList>
            <person name="Klenk H.-P."/>
        </authorList>
    </citation>
    <scope>NUCLEOTIDE SEQUENCE [LARGE SCALE GENOMIC DNA]</scope>
    <source>
        <strain evidence="2 3">DSM 45928</strain>
    </source>
</reference>
<evidence type="ECO:0000313" key="2">
    <source>
        <dbReference type="EMBL" id="TQL77596.1"/>
    </source>
</evidence>
<dbReference type="EMBL" id="VFOW01000001">
    <property type="protein sequence ID" value="TQL77596.1"/>
    <property type="molecule type" value="Genomic_DNA"/>
</dbReference>
<sequence>MCTHDRTPVVWRKSSRSFGGTECVEVAAADYAADDHRVLLRDSKLDSSAPMLRSSTDDWRGFIADIKRQRFDH</sequence>
<name>A0A543AYE6_9ACTN</name>
<dbReference type="RefSeq" id="WP_142040723.1">
    <property type="nucleotide sequence ID" value="NZ_JBHTGS010000001.1"/>
</dbReference>
<gene>
    <name evidence="2" type="ORF">FB566_3155</name>
</gene>
<dbReference type="InParanoid" id="A0A543AYE6"/>
<evidence type="ECO:0000259" key="1">
    <source>
        <dbReference type="Pfam" id="PF04149"/>
    </source>
</evidence>
<dbReference type="Pfam" id="PF04149">
    <property type="entry name" value="DUF397"/>
    <property type="match status" value="1"/>
</dbReference>
<comment type="caution">
    <text evidence="2">The sequence shown here is derived from an EMBL/GenBank/DDBJ whole genome shotgun (WGS) entry which is preliminary data.</text>
</comment>
<organism evidence="2 3">
    <name type="scientific">Stackebrandtia endophytica</name>
    <dbReference type="NCBI Taxonomy" id="1496996"/>
    <lineage>
        <taxon>Bacteria</taxon>
        <taxon>Bacillati</taxon>
        <taxon>Actinomycetota</taxon>
        <taxon>Actinomycetes</taxon>
        <taxon>Glycomycetales</taxon>
        <taxon>Glycomycetaceae</taxon>
        <taxon>Stackebrandtia</taxon>
    </lineage>
</organism>
<dbReference type="InterPro" id="IPR007278">
    <property type="entry name" value="DUF397"/>
</dbReference>
<dbReference type="AlphaFoldDB" id="A0A543AYE6"/>